<dbReference type="CDD" id="cd09872">
    <property type="entry name" value="PIN_Sll0205-like"/>
    <property type="match status" value="1"/>
</dbReference>
<gene>
    <name evidence="2" type="ORF">E5162_10265</name>
</gene>
<accession>A0A4S2H883</accession>
<evidence type="ECO:0000313" key="3">
    <source>
        <dbReference type="Proteomes" id="UP000305451"/>
    </source>
</evidence>
<evidence type="ECO:0000259" key="1">
    <source>
        <dbReference type="Pfam" id="PF01850"/>
    </source>
</evidence>
<dbReference type="AlphaFoldDB" id="A0A4S2H883"/>
<dbReference type="PANTHER" id="PTHR36173">
    <property type="entry name" value="RIBONUCLEASE VAPC16-RELATED"/>
    <property type="match status" value="1"/>
</dbReference>
<dbReference type="SUPFAM" id="SSF88723">
    <property type="entry name" value="PIN domain-like"/>
    <property type="match status" value="1"/>
</dbReference>
<keyword evidence="3" id="KW-1185">Reference proteome</keyword>
<protein>
    <submittedName>
        <fullName evidence="2">Type II toxin-antitoxin system VapC family toxin</fullName>
    </submittedName>
</protein>
<reference evidence="2 3" key="1">
    <citation type="journal article" date="2013" name="Int. J. Syst. Evol. Microbiol.">
        <title>Marinicauda pacifica gen. nov., sp. nov., a prosthecate alphaproteobacterium of the family Hyphomonadaceae isolated from deep seawater.</title>
        <authorList>
            <person name="Zhang X.Y."/>
            <person name="Li G.W."/>
            <person name="Wang C.S."/>
            <person name="Zhang Y.J."/>
            <person name="Xu X.W."/>
            <person name="Li H."/>
            <person name="Liu A."/>
            <person name="Liu C."/>
            <person name="Xie B.B."/>
            <person name="Qin Q.L."/>
            <person name="Xu Z."/>
            <person name="Chen X.L."/>
            <person name="Zhou B.C."/>
            <person name="Zhang Y.Z."/>
        </authorList>
    </citation>
    <scope>NUCLEOTIDE SEQUENCE [LARGE SCALE GENOMIC DNA]</scope>
    <source>
        <strain evidence="2 3">P-1 km-3</strain>
    </source>
</reference>
<dbReference type="InterPro" id="IPR029060">
    <property type="entry name" value="PIN-like_dom_sf"/>
</dbReference>
<dbReference type="EMBL" id="SRXV01000003">
    <property type="protein sequence ID" value="TGY92044.1"/>
    <property type="molecule type" value="Genomic_DNA"/>
</dbReference>
<dbReference type="InterPro" id="IPR052919">
    <property type="entry name" value="TA_system_RNase"/>
</dbReference>
<feature type="domain" description="PIN" evidence="1">
    <location>
        <begin position="11"/>
        <end position="131"/>
    </location>
</feature>
<proteinExistence type="predicted"/>
<dbReference type="InterPro" id="IPR002716">
    <property type="entry name" value="PIN_dom"/>
</dbReference>
<dbReference type="InterPro" id="IPR041705">
    <property type="entry name" value="PIN_Sll0205"/>
</dbReference>
<dbReference type="PANTHER" id="PTHR36173:SF2">
    <property type="entry name" value="RIBONUCLEASE VAPC16"/>
    <property type="match status" value="1"/>
</dbReference>
<comment type="caution">
    <text evidence="2">The sequence shown here is derived from an EMBL/GenBank/DDBJ whole genome shotgun (WGS) entry which is preliminary data.</text>
</comment>
<organism evidence="2 3">
    <name type="scientific">Marinicauda pacifica</name>
    <dbReference type="NCBI Taxonomy" id="1133559"/>
    <lineage>
        <taxon>Bacteria</taxon>
        <taxon>Pseudomonadati</taxon>
        <taxon>Pseudomonadota</taxon>
        <taxon>Alphaproteobacteria</taxon>
        <taxon>Maricaulales</taxon>
        <taxon>Maricaulaceae</taxon>
        <taxon>Marinicauda</taxon>
    </lineage>
</organism>
<dbReference type="Gene3D" id="3.40.50.1010">
    <property type="entry name" value="5'-nuclease"/>
    <property type="match status" value="1"/>
</dbReference>
<dbReference type="Pfam" id="PF01850">
    <property type="entry name" value="PIN"/>
    <property type="match status" value="1"/>
</dbReference>
<name>A0A4S2H883_9PROT</name>
<sequence>MRGAEGLNLLADTHACAWWIVGGGRLSEPAVRALSDADQILISIASLWEAGIKVGKFGAERSGPLAPWLDRITRDGPPASVSILEVALPDCRAVSRLPSHHGDPFDRMLAAQAMARDLAIVSADPVFDDYGVKRIW</sequence>
<evidence type="ECO:0000313" key="2">
    <source>
        <dbReference type="EMBL" id="TGY92044.1"/>
    </source>
</evidence>
<dbReference type="Proteomes" id="UP000305451">
    <property type="component" value="Unassembled WGS sequence"/>
</dbReference>